<reference evidence="2" key="1">
    <citation type="journal article" date="2019" name="Int. J. Syst. Evol. Microbiol.">
        <title>The Global Catalogue of Microorganisms (GCM) 10K type strain sequencing project: providing services to taxonomists for standard genome sequencing and annotation.</title>
        <authorList>
            <consortium name="The Broad Institute Genomics Platform"/>
            <consortium name="The Broad Institute Genome Sequencing Center for Infectious Disease"/>
            <person name="Wu L."/>
            <person name="Ma J."/>
        </authorList>
    </citation>
    <scope>NUCLEOTIDE SEQUENCE [LARGE SCALE GENOMIC DNA]</scope>
    <source>
        <strain evidence="2">JCM 14193</strain>
    </source>
</reference>
<sequence>MRHIKNRIITCVNFIKFFLNEFNNFNITHDQKAVNCEVARLLNFLLNRVL</sequence>
<proteinExistence type="predicted"/>
<gene>
    <name evidence="1" type="ORF">GCM10008935_08100</name>
</gene>
<dbReference type="Proteomes" id="UP001500740">
    <property type="component" value="Unassembled WGS sequence"/>
</dbReference>
<evidence type="ECO:0000313" key="2">
    <source>
        <dbReference type="Proteomes" id="UP001500740"/>
    </source>
</evidence>
<comment type="caution">
    <text evidence="1">The sequence shown here is derived from an EMBL/GenBank/DDBJ whole genome shotgun (WGS) entry which is preliminary data.</text>
</comment>
<protein>
    <submittedName>
        <fullName evidence="1">Uncharacterized protein</fullName>
    </submittedName>
</protein>
<accession>A0ABP3JLV2</accession>
<dbReference type="EMBL" id="BAAACZ010000008">
    <property type="protein sequence ID" value="GAA0455616.1"/>
    <property type="molecule type" value="Genomic_DNA"/>
</dbReference>
<evidence type="ECO:0000313" key="1">
    <source>
        <dbReference type="EMBL" id="GAA0455616.1"/>
    </source>
</evidence>
<organism evidence="1 2">
    <name type="scientific">Alkalibacillus silvisoli</name>
    <dbReference type="NCBI Taxonomy" id="392823"/>
    <lineage>
        <taxon>Bacteria</taxon>
        <taxon>Bacillati</taxon>
        <taxon>Bacillota</taxon>
        <taxon>Bacilli</taxon>
        <taxon>Bacillales</taxon>
        <taxon>Bacillaceae</taxon>
        <taxon>Alkalibacillus</taxon>
    </lineage>
</organism>
<name>A0ABP3JLV2_9BACI</name>
<keyword evidence="2" id="KW-1185">Reference proteome</keyword>